<dbReference type="InterPro" id="IPR023165">
    <property type="entry name" value="rRNA_Ade_diMease-like_C"/>
</dbReference>
<dbReference type="InterPro" id="IPR001737">
    <property type="entry name" value="KsgA/Erm"/>
</dbReference>
<evidence type="ECO:0000313" key="8">
    <source>
        <dbReference type="Proteomes" id="UP000034565"/>
    </source>
</evidence>
<comment type="similarity">
    <text evidence="5">Belongs to the class I-like SAM-binding methyltransferase superfamily. rRNA adenine N(6)-methyltransferase family.</text>
</comment>
<evidence type="ECO:0000313" key="7">
    <source>
        <dbReference type="EMBL" id="KKU69769.1"/>
    </source>
</evidence>
<organism evidence="7 8">
    <name type="scientific">Candidatus Amesbacteria bacterium GW2011_GWA1_47_20</name>
    <dbReference type="NCBI Taxonomy" id="1618354"/>
    <lineage>
        <taxon>Bacteria</taxon>
        <taxon>Candidatus Amesiibacteriota</taxon>
    </lineage>
</organism>
<dbReference type="InterPro" id="IPR020596">
    <property type="entry name" value="rRNA_Ade_Mease_Trfase_CS"/>
</dbReference>
<dbReference type="GO" id="GO:0003723">
    <property type="term" value="F:RNA binding"/>
    <property type="evidence" value="ECO:0007669"/>
    <property type="project" value="UniProtKB-UniRule"/>
</dbReference>
<feature type="binding site" evidence="5">
    <location>
        <position position="60"/>
    </location>
    <ligand>
        <name>S-adenosyl-L-methionine</name>
        <dbReference type="ChEBI" id="CHEBI:59789"/>
    </ligand>
</feature>
<dbReference type="InterPro" id="IPR029063">
    <property type="entry name" value="SAM-dependent_MTases_sf"/>
</dbReference>
<dbReference type="EMBL" id="LCOA01000010">
    <property type="protein sequence ID" value="KKU69769.1"/>
    <property type="molecule type" value="Genomic_DNA"/>
</dbReference>
<feature type="binding site" evidence="5">
    <location>
        <position position="12"/>
    </location>
    <ligand>
        <name>S-adenosyl-L-methionine</name>
        <dbReference type="ChEBI" id="CHEBI:59789"/>
    </ligand>
</feature>
<evidence type="ECO:0000256" key="2">
    <source>
        <dbReference type="ARBA" id="ARBA00022679"/>
    </source>
</evidence>
<dbReference type="InterPro" id="IPR020598">
    <property type="entry name" value="rRNA_Ade_methylase_Trfase_N"/>
</dbReference>
<dbReference type="PROSITE" id="PS51689">
    <property type="entry name" value="SAM_RNA_A_N6_MT"/>
    <property type="match status" value="1"/>
</dbReference>
<dbReference type="Pfam" id="PF00398">
    <property type="entry name" value="RrnaAD"/>
    <property type="match status" value="1"/>
</dbReference>
<feature type="binding site" evidence="5">
    <location>
        <position position="39"/>
    </location>
    <ligand>
        <name>S-adenosyl-L-methionine</name>
        <dbReference type="ChEBI" id="CHEBI:59789"/>
    </ligand>
</feature>
<dbReference type="Gene3D" id="3.40.50.150">
    <property type="entry name" value="Vaccinia Virus protein VP39"/>
    <property type="match status" value="1"/>
</dbReference>
<evidence type="ECO:0000256" key="1">
    <source>
        <dbReference type="ARBA" id="ARBA00022603"/>
    </source>
</evidence>
<reference evidence="7 8" key="1">
    <citation type="journal article" date="2015" name="Nature">
        <title>rRNA introns, odd ribosomes, and small enigmatic genomes across a large radiation of phyla.</title>
        <authorList>
            <person name="Brown C.T."/>
            <person name="Hug L.A."/>
            <person name="Thomas B.C."/>
            <person name="Sharon I."/>
            <person name="Castelle C.J."/>
            <person name="Singh A."/>
            <person name="Wilkins M.J."/>
            <person name="Williams K.H."/>
            <person name="Banfield J.F."/>
        </authorList>
    </citation>
    <scope>NUCLEOTIDE SEQUENCE [LARGE SCALE GENOMIC DNA]</scope>
</reference>
<dbReference type="PANTHER" id="PTHR11727">
    <property type="entry name" value="DIMETHYLADENOSINE TRANSFERASE"/>
    <property type="match status" value="1"/>
</dbReference>
<dbReference type="SUPFAM" id="SSF53335">
    <property type="entry name" value="S-adenosyl-L-methionine-dependent methyltransferases"/>
    <property type="match status" value="1"/>
</dbReference>
<feature type="binding site" evidence="5">
    <location>
        <position position="14"/>
    </location>
    <ligand>
        <name>S-adenosyl-L-methionine</name>
        <dbReference type="ChEBI" id="CHEBI:59789"/>
    </ligand>
</feature>
<dbReference type="GO" id="GO:0000179">
    <property type="term" value="F:rRNA (adenine-N6,N6-)-dimethyltransferase activity"/>
    <property type="evidence" value="ECO:0007669"/>
    <property type="project" value="UniProtKB-UniRule"/>
</dbReference>
<gene>
    <name evidence="7" type="ORF">UX92_C0010G0010</name>
</gene>
<proteinExistence type="inferred from homology"/>
<dbReference type="PANTHER" id="PTHR11727:SF7">
    <property type="entry name" value="DIMETHYLADENOSINE TRANSFERASE-RELATED"/>
    <property type="match status" value="1"/>
</dbReference>
<evidence type="ECO:0000256" key="5">
    <source>
        <dbReference type="PROSITE-ProRule" id="PRU01026"/>
    </source>
</evidence>
<feature type="binding site" evidence="5">
    <location>
        <position position="71"/>
    </location>
    <ligand>
        <name>S-adenosyl-L-methionine</name>
        <dbReference type="ChEBI" id="CHEBI:59789"/>
    </ligand>
</feature>
<feature type="domain" description="Ribosomal RNA adenine methylase transferase N-terminal" evidence="6">
    <location>
        <begin position="19"/>
        <end position="170"/>
    </location>
</feature>
<evidence type="ECO:0000259" key="6">
    <source>
        <dbReference type="SMART" id="SM00650"/>
    </source>
</evidence>
<keyword evidence="1 5" id="KW-0489">Methyltransferase</keyword>
<keyword evidence="4 5" id="KW-0694">RNA-binding</keyword>
<dbReference type="Gene3D" id="1.10.8.100">
    <property type="entry name" value="Ribosomal RNA adenine dimethylase-like, domain 2"/>
    <property type="match status" value="1"/>
</dbReference>
<evidence type="ECO:0000256" key="4">
    <source>
        <dbReference type="ARBA" id="ARBA00022884"/>
    </source>
</evidence>
<comment type="caution">
    <text evidence="7">The sequence shown here is derived from an EMBL/GenBank/DDBJ whole genome shotgun (WGS) entry which is preliminary data.</text>
</comment>
<dbReference type="GO" id="GO:0005829">
    <property type="term" value="C:cytosol"/>
    <property type="evidence" value="ECO:0007669"/>
    <property type="project" value="TreeGrafter"/>
</dbReference>
<evidence type="ECO:0000256" key="3">
    <source>
        <dbReference type="ARBA" id="ARBA00022691"/>
    </source>
</evidence>
<keyword evidence="3 5" id="KW-0949">S-adenosyl-L-methionine</keyword>
<sequence length="239" mass="26976">MYKLRQPHLSQNFLTNRELVSKLIRGSSISPSDTVLEIGPGRGIITQELLKITPHVIAIEKDPKLTSHPRDFLTYPLPRTPYKVFANIPFSITGAIVRKLLQAPNPPADCYLIMQSEAAAKFVIHPQANTMAAILYYPFLDIKIIHRLARTDFSPTPAVDSVLVRFTHKSSTLIKSVYQDFIAYHFTHNRFAKFVPASKWLTLFASHNPALSRGSFTHLQRLQSLLPPHPRISGVSFKP</sequence>
<accession>A0A0G1SJV3</accession>
<dbReference type="SMART" id="SM00650">
    <property type="entry name" value="rADc"/>
    <property type="match status" value="1"/>
</dbReference>
<dbReference type="AlphaFoldDB" id="A0A0G1SJV3"/>
<dbReference type="Proteomes" id="UP000034565">
    <property type="component" value="Unassembled WGS sequence"/>
</dbReference>
<dbReference type="PROSITE" id="PS01131">
    <property type="entry name" value="RRNA_A_DIMETH"/>
    <property type="match status" value="1"/>
</dbReference>
<feature type="binding site" evidence="5">
    <location>
        <position position="87"/>
    </location>
    <ligand>
        <name>S-adenosyl-L-methionine</name>
        <dbReference type="ChEBI" id="CHEBI:59789"/>
    </ligand>
</feature>
<name>A0A0G1SJV3_9BACT</name>
<keyword evidence="2 5" id="KW-0808">Transferase</keyword>
<protein>
    <submittedName>
        <fullName evidence="7">rRNA (Adenine-N(6)-)-methyltransferase</fullName>
    </submittedName>
</protein>